<dbReference type="RefSeq" id="WP_166158650.1">
    <property type="nucleotide sequence ID" value="NZ_JAAOIW010000043.1"/>
</dbReference>
<comment type="caution">
    <text evidence="2">The sequence shown here is derived from an EMBL/GenBank/DDBJ whole genome shotgun (WGS) entry which is preliminary data.</text>
</comment>
<reference evidence="2" key="1">
    <citation type="submission" date="2020-03" db="EMBL/GenBank/DDBJ databases">
        <title>Draft sequencing of Paenibacilllus sp. S3N08.</title>
        <authorList>
            <person name="Kim D.-U."/>
        </authorList>
    </citation>
    <scope>NUCLEOTIDE SEQUENCE</scope>
    <source>
        <strain evidence="2">S3N08</strain>
    </source>
</reference>
<dbReference type="Proteomes" id="UP001165962">
    <property type="component" value="Unassembled WGS sequence"/>
</dbReference>
<keyword evidence="1" id="KW-0472">Membrane</keyword>
<dbReference type="EMBL" id="JAAOIW010000043">
    <property type="protein sequence ID" value="NHN35561.1"/>
    <property type="molecule type" value="Genomic_DNA"/>
</dbReference>
<proteinExistence type="predicted"/>
<protein>
    <submittedName>
        <fullName evidence="2">Uncharacterized protein</fullName>
    </submittedName>
</protein>
<gene>
    <name evidence="2" type="ORF">G9U52_38400</name>
</gene>
<feature type="transmembrane region" description="Helical" evidence="1">
    <location>
        <begin position="109"/>
        <end position="128"/>
    </location>
</feature>
<evidence type="ECO:0000256" key="1">
    <source>
        <dbReference type="SAM" id="Phobius"/>
    </source>
</evidence>
<evidence type="ECO:0000313" key="2">
    <source>
        <dbReference type="EMBL" id="NHN35561.1"/>
    </source>
</evidence>
<organism evidence="2 3">
    <name type="scientific">Paenibacillus agricola</name>
    <dbReference type="NCBI Taxonomy" id="2716264"/>
    <lineage>
        <taxon>Bacteria</taxon>
        <taxon>Bacillati</taxon>
        <taxon>Bacillota</taxon>
        <taxon>Bacilli</taxon>
        <taxon>Bacillales</taxon>
        <taxon>Paenibacillaceae</taxon>
        <taxon>Paenibacillus</taxon>
    </lineage>
</organism>
<name>A0ABX0JMA7_9BACL</name>
<keyword evidence="1" id="KW-1133">Transmembrane helix</keyword>
<keyword evidence="3" id="KW-1185">Reference proteome</keyword>
<keyword evidence="1" id="KW-0812">Transmembrane</keyword>
<sequence>MNLFGAAPKEYEPRDVIIIFGSNGTADIATVLEIDSERILAAGEVEYSIPIADVKPYSGKRGRIFSYKASEENITDTKRLAELEKSIVLKQITLFEKQKFADEPMKWPIGKMIIGGIGIFLLVLFLALK</sequence>
<evidence type="ECO:0000313" key="3">
    <source>
        <dbReference type="Proteomes" id="UP001165962"/>
    </source>
</evidence>
<accession>A0ABX0JMA7</accession>